<organism evidence="1 2">
    <name type="scientific">Tectimicrobiota bacterium</name>
    <dbReference type="NCBI Taxonomy" id="2528274"/>
    <lineage>
        <taxon>Bacteria</taxon>
        <taxon>Pseudomonadati</taxon>
        <taxon>Nitrospinota/Tectimicrobiota group</taxon>
        <taxon>Candidatus Tectimicrobiota</taxon>
    </lineage>
</organism>
<dbReference type="EMBL" id="JACPSX010000269">
    <property type="protein sequence ID" value="MBI3016158.1"/>
    <property type="molecule type" value="Genomic_DNA"/>
</dbReference>
<name>A0A932GSA9_UNCTE</name>
<dbReference type="Proteomes" id="UP000741360">
    <property type="component" value="Unassembled WGS sequence"/>
</dbReference>
<evidence type="ECO:0000313" key="2">
    <source>
        <dbReference type="Proteomes" id="UP000741360"/>
    </source>
</evidence>
<dbReference type="Pfam" id="PF11848">
    <property type="entry name" value="DUF3368"/>
    <property type="match status" value="1"/>
</dbReference>
<proteinExistence type="predicted"/>
<reference evidence="1" key="1">
    <citation type="submission" date="2020-07" db="EMBL/GenBank/DDBJ databases">
        <title>Huge and variable diversity of episymbiotic CPR bacteria and DPANN archaea in groundwater ecosystems.</title>
        <authorList>
            <person name="He C.Y."/>
            <person name="Keren R."/>
            <person name="Whittaker M."/>
            <person name="Farag I.F."/>
            <person name="Doudna J."/>
            <person name="Cate J.H.D."/>
            <person name="Banfield J.F."/>
        </authorList>
    </citation>
    <scope>NUCLEOTIDE SEQUENCE</scope>
    <source>
        <strain evidence="1">NC_groundwater_717_Ag_S-0.2um_59_8</strain>
    </source>
</reference>
<accession>A0A932GSA9</accession>
<dbReference type="InterPro" id="IPR021799">
    <property type="entry name" value="PIN-like_prokaryotic"/>
</dbReference>
<gene>
    <name evidence="1" type="ORF">HYY65_14100</name>
</gene>
<protein>
    <recommendedName>
        <fullName evidence="3">PIN domain-containing protein</fullName>
    </recommendedName>
</protein>
<sequence>MDADCLIKLTKAGLKESIGKHVAIVIPEMVQREVVEAGKDKGYPDAALVERNIAAGLIQITGKSSSHRSGDDALVTVFQGEEYDAVATDDRKLTRILKAANVPFILPGLILYSLKQQGLMNQETALRSLDQLAPFISNDEYSTVRLLLEGRS</sequence>
<evidence type="ECO:0008006" key="3">
    <source>
        <dbReference type="Google" id="ProtNLM"/>
    </source>
</evidence>
<comment type="caution">
    <text evidence="1">The sequence shown here is derived from an EMBL/GenBank/DDBJ whole genome shotgun (WGS) entry which is preliminary data.</text>
</comment>
<dbReference type="AlphaFoldDB" id="A0A932GSA9"/>
<evidence type="ECO:0000313" key="1">
    <source>
        <dbReference type="EMBL" id="MBI3016158.1"/>
    </source>
</evidence>
<dbReference type="Gene3D" id="3.40.50.1010">
    <property type="entry name" value="5'-nuclease"/>
    <property type="match status" value="1"/>
</dbReference>